<reference evidence="1" key="1">
    <citation type="submission" date="2021-06" db="EMBL/GenBank/DDBJ databases">
        <authorList>
            <person name="Kallberg Y."/>
            <person name="Tangrot J."/>
            <person name="Rosling A."/>
        </authorList>
    </citation>
    <scope>NUCLEOTIDE SEQUENCE</scope>
    <source>
        <strain evidence="1">MA461A</strain>
    </source>
</reference>
<proteinExistence type="predicted"/>
<evidence type="ECO:0000313" key="1">
    <source>
        <dbReference type="EMBL" id="CAG8827984.1"/>
    </source>
</evidence>
<comment type="caution">
    <text evidence="1">The sequence shown here is derived from an EMBL/GenBank/DDBJ whole genome shotgun (WGS) entry which is preliminary data.</text>
</comment>
<gene>
    <name evidence="1" type="ORF">RPERSI_LOCUS27121</name>
</gene>
<feature type="non-terminal residue" evidence="1">
    <location>
        <position position="1"/>
    </location>
</feature>
<organism evidence="1 2">
    <name type="scientific">Racocetra persica</name>
    <dbReference type="NCBI Taxonomy" id="160502"/>
    <lineage>
        <taxon>Eukaryota</taxon>
        <taxon>Fungi</taxon>
        <taxon>Fungi incertae sedis</taxon>
        <taxon>Mucoromycota</taxon>
        <taxon>Glomeromycotina</taxon>
        <taxon>Glomeromycetes</taxon>
        <taxon>Diversisporales</taxon>
        <taxon>Gigasporaceae</taxon>
        <taxon>Racocetra</taxon>
    </lineage>
</organism>
<keyword evidence="2" id="KW-1185">Reference proteome</keyword>
<name>A0ACA9S7I7_9GLOM</name>
<sequence>THQDPRTKFHRPQFSLTIPLPLYILSCEMGRFKFPSNTKLFPIDLETESLNWYETDGLCPTISQMHPGGFECNDGICKHHKGFPNLIADIREP</sequence>
<evidence type="ECO:0000313" key="2">
    <source>
        <dbReference type="Proteomes" id="UP000789920"/>
    </source>
</evidence>
<accession>A0ACA9S7I7</accession>
<dbReference type="Proteomes" id="UP000789920">
    <property type="component" value="Unassembled WGS sequence"/>
</dbReference>
<dbReference type="EMBL" id="CAJVQC010094715">
    <property type="protein sequence ID" value="CAG8827984.1"/>
    <property type="molecule type" value="Genomic_DNA"/>
</dbReference>
<protein>
    <submittedName>
        <fullName evidence="1">20570_t:CDS:1</fullName>
    </submittedName>
</protein>